<evidence type="ECO:0000313" key="2">
    <source>
        <dbReference type="Proteomes" id="UP000789739"/>
    </source>
</evidence>
<name>A0A9N9H7R6_9GLOM</name>
<protein>
    <submittedName>
        <fullName evidence="1">2043_t:CDS:1</fullName>
    </submittedName>
</protein>
<keyword evidence="2" id="KW-1185">Reference proteome</keyword>
<dbReference type="Proteomes" id="UP000789739">
    <property type="component" value="Unassembled WGS sequence"/>
</dbReference>
<proteinExistence type="predicted"/>
<gene>
    <name evidence="1" type="ORF">PBRASI_LOCUS10720</name>
</gene>
<comment type="caution">
    <text evidence="1">The sequence shown here is derived from an EMBL/GenBank/DDBJ whole genome shotgun (WGS) entry which is preliminary data.</text>
</comment>
<dbReference type="EMBL" id="CAJVPI010003552">
    <property type="protein sequence ID" value="CAG8659758.1"/>
    <property type="molecule type" value="Genomic_DNA"/>
</dbReference>
<evidence type="ECO:0000313" key="1">
    <source>
        <dbReference type="EMBL" id="CAG8659758.1"/>
    </source>
</evidence>
<feature type="non-terminal residue" evidence="1">
    <location>
        <position position="1"/>
    </location>
</feature>
<organism evidence="1 2">
    <name type="scientific">Paraglomus brasilianum</name>
    <dbReference type="NCBI Taxonomy" id="144538"/>
    <lineage>
        <taxon>Eukaryota</taxon>
        <taxon>Fungi</taxon>
        <taxon>Fungi incertae sedis</taxon>
        <taxon>Mucoromycota</taxon>
        <taxon>Glomeromycotina</taxon>
        <taxon>Glomeromycetes</taxon>
        <taxon>Paraglomerales</taxon>
        <taxon>Paraglomeraceae</taxon>
        <taxon>Paraglomus</taxon>
    </lineage>
</organism>
<reference evidence="1" key="1">
    <citation type="submission" date="2021-06" db="EMBL/GenBank/DDBJ databases">
        <authorList>
            <person name="Kallberg Y."/>
            <person name="Tangrot J."/>
            <person name="Rosling A."/>
        </authorList>
    </citation>
    <scope>NUCLEOTIDE SEQUENCE</scope>
    <source>
        <strain evidence="1">BR232B</strain>
    </source>
</reference>
<accession>A0A9N9H7R6</accession>
<sequence length="87" mass="9551">LTSPSPEARLLRKSGEFGEESEIKDDAGVCPATEKKKDIRSNEAGHGCYRGICTVRRTVQYLLPRGLNSASIHSSLDCSNLIEPFWG</sequence>
<dbReference type="AlphaFoldDB" id="A0A9N9H7R6"/>